<dbReference type="EMBL" id="PFGC01000048">
    <property type="protein sequence ID" value="PIW36562.1"/>
    <property type="molecule type" value="Genomic_DNA"/>
</dbReference>
<organism evidence="5 6">
    <name type="scientific">Candidatus Kerfeldbacteria bacterium CG15_BIG_FIL_POST_REV_8_21_14_020_45_12</name>
    <dbReference type="NCBI Taxonomy" id="2014247"/>
    <lineage>
        <taxon>Bacteria</taxon>
        <taxon>Candidatus Kerfeldiibacteriota</taxon>
    </lineage>
</organism>
<reference evidence="5 6" key="1">
    <citation type="submission" date="2017-09" db="EMBL/GenBank/DDBJ databases">
        <title>Depth-based differentiation of microbial function through sediment-hosted aquifers and enrichment of novel symbionts in the deep terrestrial subsurface.</title>
        <authorList>
            <person name="Probst A.J."/>
            <person name="Ladd B."/>
            <person name="Jarett J.K."/>
            <person name="Geller-Mcgrath D.E."/>
            <person name="Sieber C.M."/>
            <person name="Emerson J.B."/>
            <person name="Anantharaman K."/>
            <person name="Thomas B.C."/>
            <person name="Malmstrom R."/>
            <person name="Stieglmeier M."/>
            <person name="Klingl A."/>
            <person name="Woyke T."/>
            <person name="Ryan C.M."/>
            <person name="Banfield J.F."/>
        </authorList>
    </citation>
    <scope>NUCLEOTIDE SEQUENCE [LARGE SCALE GENOMIC DNA]</scope>
    <source>
        <strain evidence="5">CG15_BIG_FIL_POST_REV_8_21_14_020_45_12</strain>
    </source>
</reference>
<evidence type="ECO:0000256" key="4">
    <source>
        <dbReference type="PIRSR" id="PIRSR000915-3"/>
    </source>
</evidence>
<gene>
    <name evidence="5" type="ORF">COW24_04665</name>
</gene>
<dbReference type="PANTHER" id="PTHR19288">
    <property type="entry name" value="4-NITROPHENYLPHOSPHATASE-RELATED"/>
    <property type="match status" value="1"/>
</dbReference>
<dbReference type="InterPro" id="IPR023214">
    <property type="entry name" value="HAD_sf"/>
</dbReference>
<feature type="binding site" evidence="3">
    <location>
        <begin position="46"/>
        <end position="48"/>
    </location>
    <ligand>
        <name>substrate</name>
    </ligand>
</feature>
<evidence type="ECO:0000256" key="1">
    <source>
        <dbReference type="PIRNR" id="PIRNR000915"/>
    </source>
</evidence>
<sequence>MIPLKKIKAFLLDLDGTTYISDQALPGAIEFLSYANTNNIPVLFFSNNPSKGIPEYVQHISKIGIPVAPEQIITSTQATIDYLHSENINYVYAVGTPGFVGELEKAGLHLTDKDPQAVVISFDLTLTYDKIKTAALLLHHNPTLPYIATNPDLVCPTDEGPVPDCGALIALLKSATGRSPVIIGKPHGGMVRLACHRLGLEPTDLAVIGDRLYTDILMGKDHGLTTILVLSGETTALDLEQADWKPDFVFDNLAELLNKLQQ</sequence>
<feature type="active site" description="Nucleophile" evidence="2">
    <location>
        <position position="13"/>
    </location>
</feature>
<keyword evidence="5" id="KW-0378">Hydrolase</keyword>
<dbReference type="GO" id="GO:0005737">
    <property type="term" value="C:cytoplasm"/>
    <property type="evidence" value="ECO:0007669"/>
    <property type="project" value="TreeGrafter"/>
</dbReference>
<accession>A0A2M7H2U6</accession>
<dbReference type="PANTHER" id="PTHR19288:SF46">
    <property type="entry name" value="HALOACID DEHALOGENASE-LIKE HYDROLASE DOMAIN-CONTAINING PROTEIN 2"/>
    <property type="match status" value="1"/>
</dbReference>
<dbReference type="PIRSF" id="PIRSF000915">
    <property type="entry name" value="PGP-type_phosphatase"/>
    <property type="match status" value="1"/>
</dbReference>
<evidence type="ECO:0000256" key="3">
    <source>
        <dbReference type="PIRSR" id="PIRSR000915-2"/>
    </source>
</evidence>
<dbReference type="NCBIfam" id="TIGR01460">
    <property type="entry name" value="HAD-SF-IIA"/>
    <property type="match status" value="1"/>
</dbReference>
<proteinExistence type="inferred from homology"/>
<comment type="cofactor">
    <cofactor evidence="4">
        <name>Mg(2+)</name>
        <dbReference type="ChEBI" id="CHEBI:18420"/>
    </cofactor>
    <text evidence="4">Divalent metal ions. Mg(2+) is the most effective.</text>
</comment>
<name>A0A2M7H2U6_9BACT</name>
<feature type="binding site" evidence="4">
    <location>
        <position position="13"/>
    </location>
    <ligand>
        <name>Mg(2+)</name>
        <dbReference type="ChEBI" id="CHEBI:18420"/>
    </ligand>
</feature>
<dbReference type="Gene3D" id="3.40.50.1000">
    <property type="entry name" value="HAD superfamily/HAD-like"/>
    <property type="match status" value="2"/>
</dbReference>
<dbReference type="AlphaFoldDB" id="A0A2M7H2U6"/>
<comment type="similarity">
    <text evidence="1">Belongs to the HAD-like hydrolase superfamily.</text>
</comment>
<feature type="binding site" evidence="3">
    <location>
        <position position="185"/>
    </location>
    <ligand>
        <name>substrate</name>
    </ligand>
</feature>
<dbReference type="SFLD" id="SFLDG01129">
    <property type="entry name" value="C1.5:_HAD__Beta-PGM__Phosphata"/>
    <property type="match status" value="1"/>
</dbReference>
<keyword evidence="4" id="KW-0460">Magnesium</keyword>
<feature type="active site" description="Proton donor" evidence="2">
    <location>
        <position position="15"/>
    </location>
</feature>
<dbReference type="Pfam" id="PF13242">
    <property type="entry name" value="Hydrolase_like"/>
    <property type="match status" value="1"/>
</dbReference>
<evidence type="ECO:0000313" key="6">
    <source>
        <dbReference type="Proteomes" id="UP000230292"/>
    </source>
</evidence>
<evidence type="ECO:0000256" key="2">
    <source>
        <dbReference type="PIRSR" id="PIRSR000915-1"/>
    </source>
</evidence>
<dbReference type="InterPro" id="IPR036412">
    <property type="entry name" value="HAD-like_sf"/>
</dbReference>
<feature type="binding site" evidence="4">
    <location>
        <position position="210"/>
    </location>
    <ligand>
        <name>Mg(2+)</name>
        <dbReference type="ChEBI" id="CHEBI:18420"/>
    </ligand>
</feature>
<feature type="binding site" evidence="4">
    <location>
        <position position="15"/>
    </location>
    <ligand>
        <name>Mg(2+)</name>
        <dbReference type="ChEBI" id="CHEBI:18420"/>
    </ligand>
</feature>
<dbReference type="GO" id="GO:0016791">
    <property type="term" value="F:phosphatase activity"/>
    <property type="evidence" value="ECO:0007669"/>
    <property type="project" value="TreeGrafter"/>
</dbReference>
<comment type="caution">
    <text evidence="5">The sequence shown here is derived from an EMBL/GenBank/DDBJ whole genome shotgun (WGS) entry which is preliminary data.</text>
</comment>
<dbReference type="Proteomes" id="UP000230292">
    <property type="component" value="Unassembled WGS sequence"/>
</dbReference>
<dbReference type="Pfam" id="PF13344">
    <property type="entry name" value="Hydrolase_6"/>
    <property type="match status" value="1"/>
</dbReference>
<dbReference type="GO" id="GO:0046872">
    <property type="term" value="F:metal ion binding"/>
    <property type="evidence" value="ECO:0007669"/>
    <property type="project" value="UniProtKB-KW"/>
</dbReference>
<evidence type="ECO:0000313" key="5">
    <source>
        <dbReference type="EMBL" id="PIW36562.1"/>
    </source>
</evidence>
<dbReference type="SFLD" id="SFLDS00003">
    <property type="entry name" value="Haloacid_Dehalogenase"/>
    <property type="match status" value="1"/>
</dbReference>
<dbReference type="InterPro" id="IPR006357">
    <property type="entry name" value="HAD-SF_hydro_IIA"/>
</dbReference>
<protein>
    <submittedName>
        <fullName evidence="5">HAD family hydrolase</fullName>
    </submittedName>
</protein>
<keyword evidence="4" id="KW-0479">Metal-binding</keyword>
<dbReference type="SUPFAM" id="SSF56784">
    <property type="entry name" value="HAD-like"/>
    <property type="match status" value="1"/>
</dbReference>